<dbReference type="PANTHER" id="PTHR30293:SF0">
    <property type="entry name" value="NITROGEN ASSIMILATION REGULATORY PROTEIN NAC"/>
    <property type="match status" value="1"/>
</dbReference>
<proteinExistence type="inferred from homology"/>
<name>A0ABP8H4C7_9BURK</name>
<dbReference type="InterPro" id="IPR005119">
    <property type="entry name" value="LysR_subst-bd"/>
</dbReference>
<dbReference type="PRINTS" id="PR00039">
    <property type="entry name" value="HTHLYSR"/>
</dbReference>
<feature type="domain" description="HTH lysR-type" evidence="6">
    <location>
        <begin position="3"/>
        <end position="60"/>
    </location>
</feature>
<comment type="similarity">
    <text evidence="1">Belongs to the LysR transcriptional regulatory family.</text>
</comment>
<keyword evidence="4" id="KW-0010">Activator</keyword>
<comment type="caution">
    <text evidence="7">The sequence shown here is derived from an EMBL/GenBank/DDBJ whole genome shotgun (WGS) entry which is preliminary data.</text>
</comment>
<dbReference type="SUPFAM" id="SSF53850">
    <property type="entry name" value="Periplasmic binding protein-like II"/>
    <property type="match status" value="1"/>
</dbReference>
<organism evidence="7 8">
    <name type="scientific">Pigmentiphaga soli</name>
    <dbReference type="NCBI Taxonomy" id="1007095"/>
    <lineage>
        <taxon>Bacteria</taxon>
        <taxon>Pseudomonadati</taxon>
        <taxon>Pseudomonadota</taxon>
        <taxon>Betaproteobacteria</taxon>
        <taxon>Burkholderiales</taxon>
        <taxon>Alcaligenaceae</taxon>
        <taxon>Pigmentiphaga</taxon>
    </lineage>
</organism>
<keyword evidence="8" id="KW-1185">Reference proteome</keyword>
<evidence type="ECO:0000256" key="5">
    <source>
        <dbReference type="ARBA" id="ARBA00023163"/>
    </source>
</evidence>
<dbReference type="Pfam" id="PF03466">
    <property type="entry name" value="LysR_substrate"/>
    <property type="match status" value="1"/>
</dbReference>
<dbReference type="InterPro" id="IPR000847">
    <property type="entry name" value="LysR_HTH_N"/>
</dbReference>
<dbReference type="InterPro" id="IPR036390">
    <property type="entry name" value="WH_DNA-bd_sf"/>
</dbReference>
<keyword evidence="5" id="KW-0804">Transcription</keyword>
<evidence type="ECO:0000313" key="7">
    <source>
        <dbReference type="EMBL" id="GAA4334088.1"/>
    </source>
</evidence>
<dbReference type="InterPro" id="IPR036388">
    <property type="entry name" value="WH-like_DNA-bd_sf"/>
</dbReference>
<dbReference type="PANTHER" id="PTHR30293">
    <property type="entry name" value="TRANSCRIPTIONAL REGULATORY PROTEIN NAC-RELATED"/>
    <property type="match status" value="1"/>
</dbReference>
<keyword evidence="2" id="KW-0805">Transcription regulation</keyword>
<evidence type="ECO:0000256" key="4">
    <source>
        <dbReference type="ARBA" id="ARBA00023159"/>
    </source>
</evidence>
<evidence type="ECO:0000256" key="2">
    <source>
        <dbReference type="ARBA" id="ARBA00023015"/>
    </source>
</evidence>
<dbReference type="PROSITE" id="PS50931">
    <property type="entry name" value="HTH_LYSR"/>
    <property type="match status" value="1"/>
</dbReference>
<dbReference type="Pfam" id="PF00126">
    <property type="entry name" value="HTH_1"/>
    <property type="match status" value="1"/>
</dbReference>
<keyword evidence="3" id="KW-0238">DNA-binding</keyword>
<evidence type="ECO:0000256" key="1">
    <source>
        <dbReference type="ARBA" id="ARBA00009437"/>
    </source>
</evidence>
<evidence type="ECO:0000313" key="8">
    <source>
        <dbReference type="Proteomes" id="UP001501671"/>
    </source>
</evidence>
<dbReference type="SUPFAM" id="SSF46785">
    <property type="entry name" value="Winged helix' DNA-binding domain"/>
    <property type="match status" value="1"/>
</dbReference>
<evidence type="ECO:0000259" key="6">
    <source>
        <dbReference type="PROSITE" id="PS50931"/>
    </source>
</evidence>
<dbReference type="Gene3D" id="3.40.190.290">
    <property type="match status" value="1"/>
</dbReference>
<dbReference type="EMBL" id="BAABFO010000011">
    <property type="protein sequence ID" value="GAA4334088.1"/>
    <property type="molecule type" value="Genomic_DNA"/>
</dbReference>
<dbReference type="Gene3D" id="1.10.10.10">
    <property type="entry name" value="Winged helix-like DNA-binding domain superfamily/Winged helix DNA-binding domain"/>
    <property type="match status" value="1"/>
</dbReference>
<protein>
    <submittedName>
        <fullName evidence="7">Nitrogen assimilation transcriptional regulator NAC</fullName>
    </submittedName>
</protein>
<gene>
    <name evidence="7" type="primary">nac_1</name>
    <name evidence="7" type="ORF">GCM10023144_25950</name>
</gene>
<reference evidence="8" key="1">
    <citation type="journal article" date="2019" name="Int. J. Syst. Evol. Microbiol.">
        <title>The Global Catalogue of Microorganisms (GCM) 10K type strain sequencing project: providing services to taxonomists for standard genome sequencing and annotation.</title>
        <authorList>
            <consortium name="The Broad Institute Genomics Platform"/>
            <consortium name="The Broad Institute Genome Sequencing Center for Infectious Disease"/>
            <person name="Wu L."/>
            <person name="Ma J."/>
        </authorList>
    </citation>
    <scope>NUCLEOTIDE SEQUENCE [LARGE SCALE GENOMIC DNA]</scope>
    <source>
        <strain evidence="8">JCM 17666</strain>
    </source>
</reference>
<accession>A0ABP8H4C7</accession>
<sequence>MPVDFKQLEYFVRTAELGSFTRASVELDVAQSALSRQVRQLEIELGRSLLIRNGRGVAPTEAGKRLLEHGRGILYQVARTREEIQAAGDALAGRVAVGLPPSFSKTLTVPLTRACRERLPQAALSITEGLSSALREALAIGRLDVALLYNPAPSPDIDSIPLLEEDFYFVTRRTGRPARRRIALRELALEPLVIPTRPNTIRLLVESALADHGLRPRIALEIDSVAAILDLVADGAGGAVLSIHSVMHGRHGARPSRAAARAALPYEAIPIVQPRLRSKLAMAVSAQRPATPTQQAVAGIIRDMVARLPGARLP</sequence>
<dbReference type="Proteomes" id="UP001501671">
    <property type="component" value="Unassembled WGS sequence"/>
</dbReference>
<evidence type="ECO:0000256" key="3">
    <source>
        <dbReference type="ARBA" id="ARBA00023125"/>
    </source>
</evidence>